<keyword evidence="12" id="KW-1185">Reference proteome</keyword>
<dbReference type="Proteomes" id="UP001161405">
    <property type="component" value="Unassembled WGS sequence"/>
</dbReference>
<evidence type="ECO:0000256" key="8">
    <source>
        <dbReference type="ARBA" id="ARBA00039866"/>
    </source>
</evidence>
<evidence type="ECO:0000256" key="5">
    <source>
        <dbReference type="ARBA" id="ARBA00023315"/>
    </source>
</evidence>
<name>A0ABQ5UPW7_9HYPH</name>
<proteinExistence type="inferred from homology"/>
<comment type="catalytic activity">
    <reaction evidence="10">
        <text>a (3R)-hydroxyacyl-[ACP] + L-ornithine = a lyso-ornithine lipid + holo-[ACP] + H(+)</text>
        <dbReference type="Rhea" id="RHEA:20633"/>
        <dbReference type="Rhea" id="RHEA-COMP:9685"/>
        <dbReference type="Rhea" id="RHEA-COMP:9945"/>
        <dbReference type="ChEBI" id="CHEBI:15378"/>
        <dbReference type="ChEBI" id="CHEBI:46911"/>
        <dbReference type="ChEBI" id="CHEBI:64479"/>
        <dbReference type="ChEBI" id="CHEBI:78827"/>
        <dbReference type="ChEBI" id="CHEBI:138482"/>
        <dbReference type="EC" id="2.3.2.30"/>
    </reaction>
    <physiologicalReaction direction="left-to-right" evidence="10">
        <dbReference type="Rhea" id="RHEA:20634"/>
    </physiologicalReaction>
</comment>
<reference evidence="11" key="1">
    <citation type="journal article" date="2014" name="Int. J. Syst. Evol. Microbiol.">
        <title>Complete genome of a new Firmicutes species belonging to the dominant human colonic microbiota ('Ruminococcus bicirculans') reveals two chromosomes and a selective capacity to utilize plant glucans.</title>
        <authorList>
            <consortium name="NISC Comparative Sequencing Program"/>
            <person name="Wegmann U."/>
            <person name="Louis P."/>
            <person name="Goesmann A."/>
            <person name="Henrissat B."/>
            <person name="Duncan S.H."/>
            <person name="Flint H.J."/>
        </authorList>
    </citation>
    <scope>NUCLEOTIDE SEQUENCE</scope>
    <source>
        <strain evidence="11">NBRC 107169</strain>
    </source>
</reference>
<evidence type="ECO:0000256" key="10">
    <source>
        <dbReference type="ARBA" id="ARBA00047785"/>
    </source>
</evidence>
<evidence type="ECO:0000256" key="1">
    <source>
        <dbReference type="ARBA" id="ARBA00005189"/>
    </source>
</evidence>
<protein>
    <recommendedName>
        <fullName evidence="8">L-ornithine N(alpha)-acyltransferase</fullName>
        <ecNumber evidence="7">2.3.2.30</ecNumber>
    </recommendedName>
</protein>
<dbReference type="Gene3D" id="3.40.630.30">
    <property type="match status" value="1"/>
</dbReference>
<comment type="pathway">
    <text evidence="1">Lipid metabolism.</text>
</comment>
<evidence type="ECO:0000256" key="9">
    <source>
        <dbReference type="ARBA" id="ARBA00045724"/>
    </source>
</evidence>
<gene>
    <name evidence="11" type="ORF">GCM10007879_11630</name>
</gene>
<evidence type="ECO:0000313" key="12">
    <source>
        <dbReference type="Proteomes" id="UP001161405"/>
    </source>
</evidence>
<evidence type="ECO:0000256" key="6">
    <source>
        <dbReference type="ARBA" id="ARBA00038095"/>
    </source>
</evidence>
<dbReference type="EMBL" id="BSNI01000002">
    <property type="protein sequence ID" value="GLQ16914.1"/>
    <property type="molecule type" value="Genomic_DNA"/>
</dbReference>
<evidence type="ECO:0000256" key="7">
    <source>
        <dbReference type="ARBA" id="ARBA00039058"/>
    </source>
</evidence>
<keyword evidence="2" id="KW-0444">Lipid biosynthesis</keyword>
<keyword evidence="3" id="KW-0808">Transferase</keyword>
<evidence type="ECO:0000256" key="4">
    <source>
        <dbReference type="ARBA" id="ARBA00023098"/>
    </source>
</evidence>
<evidence type="ECO:0000313" key="11">
    <source>
        <dbReference type="EMBL" id="GLQ16914.1"/>
    </source>
</evidence>
<evidence type="ECO:0000256" key="3">
    <source>
        <dbReference type="ARBA" id="ARBA00022679"/>
    </source>
</evidence>
<dbReference type="PANTHER" id="PTHR37323:SF1">
    <property type="entry name" value="L-ORNITHINE N(ALPHA)-ACYLTRANSFERASE"/>
    <property type="match status" value="1"/>
</dbReference>
<evidence type="ECO:0000256" key="2">
    <source>
        <dbReference type="ARBA" id="ARBA00022516"/>
    </source>
</evidence>
<dbReference type="Pfam" id="PF13444">
    <property type="entry name" value="Acetyltransf_5"/>
    <property type="match status" value="1"/>
</dbReference>
<dbReference type="PANTHER" id="PTHR37323">
    <property type="entry name" value="GCN5-RELATED N-ACETYLTRANSFERASE"/>
    <property type="match status" value="1"/>
</dbReference>
<dbReference type="SUPFAM" id="SSF55729">
    <property type="entry name" value="Acyl-CoA N-acyltransferases (Nat)"/>
    <property type="match status" value="1"/>
</dbReference>
<keyword evidence="4" id="KW-0443">Lipid metabolism</keyword>
<comment type="function">
    <text evidence="9">Catalyzes the first step in the biosynthesis of ornithine lipids, which are phosphorus-free membrane lipids. Catalyzes the 3-hydroxyacyl-acyl carrier protein-dependent acylation of ornithine to form lyso-ornithine lipid (LOL).</text>
</comment>
<keyword evidence="5" id="KW-0012">Acyltransferase</keyword>
<reference evidence="11" key="2">
    <citation type="submission" date="2023-01" db="EMBL/GenBank/DDBJ databases">
        <title>Draft genome sequence of Maritalea porphyrae strain NBRC 107169.</title>
        <authorList>
            <person name="Sun Q."/>
            <person name="Mori K."/>
        </authorList>
    </citation>
    <scope>NUCLEOTIDE SEQUENCE</scope>
    <source>
        <strain evidence="11">NBRC 107169</strain>
    </source>
</reference>
<dbReference type="EC" id="2.3.2.30" evidence="7"/>
<comment type="caution">
    <text evidence="11">The sequence shown here is derived from an EMBL/GenBank/DDBJ whole genome shotgun (WGS) entry which is preliminary data.</text>
</comment>
<organism evidence="11 12">
    <name type="scientific">Maritalea porphyrae</name>
    <dbReference type="NCBI Taxonomy" id="880732"/>
    <lineage>
        <taxon>Bacteria</taxon>
        <taxon>Pseudomonadati</taxon>
        <taxon>Pseudomonadota</taxon>
        <taxon>Alphaproteobacteria</taxon>
        <taxon>Hyphomicrobiales</taxon>
        <taxon>Devosiaceae</taxon>
        <taxon>Maritalea</taxon>
    </lineage>
</organism>
<accession>A0ABQ5UPW7</accession>
<comment type="similarity">
    <text evidence="6">Belongs to the acetyltransferase family. OlsB subfamily.</text>
</comment>
<dbReference type="InterPro" id="IPR016181">
    <property type="entry name" value="Acyl_CoA_acyltransferase"/>
</dbReference>
<dbReference type="InterPro" id="IPR052351">
    <property type="entry name" value="Ornithine_N-alpha-AT"/>
</dbReference>
<sequence length="323" mass="36461">MFMFDLKPRELAPVHRRPKRWYEQLLPSSTPQIIGSSTAAIGRSKQVQLEQKDPASLARIGALEVRLAQTASEVRRAQRLRYAVFYEEMSAIPDARVARTKRDADEFDPICDHIIVVDHDETEGLSNRPKIVGTYRALRADVANACNGFYSAAEFDLKSMLAKNWQHGFCEVGRSCVLPKYRDRRTMEALWIGLWAYAVLYDIDVYFGVASFEGTDPQAHIDGLSLLHHTAKPPEKWGVSARPDVGVSVEYKPAETLNQREIVKSLPPLIKGYLRIGAFVGDGAFVDHQFGTTDVMIVTLLDQMPERYKQHFVHATGLDRKNS</sequence>